<dbReference type="Proteomes" id="UP000823900">
    <property type="component" value="Unassembled WGS sequence"/>
</dbReference>
<feature type="signal peptide" evidence="2">
    <location>
        <begin position="1"/>
        <end position="20"/>
    </location>
</feature>
<evidence type="ECO:0000313" key="3">
    <source>
        <dbReference type="EMBL" id="HJA70636.1"/>
    </source>
</evidence>
<reference evidence="3" key="1">
    <citation type="journal article" date="2021" name="PeerJ">
        <title>Extensive microbial diversity within the chicken gut microbiome revealed by metagenomics and culture.</title>
        <authorList>
            <person name="Gilroy R."/>
            <person name="Ravi A."/>
            <person name="Getino M."/>
            <person name="Pursley I."/>
            <person name="Horton D.L."/>
            <person name="Alikhan N.F."/>
            <person name="Baker D."/>
            <person name="Gharbi K."/>
            <person name="Hall N."/>
            <person name="Watson M."/>
            <person name="Adriaenssens E.M."/>
            <person name="Foster-Nyarko E."/>
            <person name="Jarju S."/>
            <person name="Secka A."/>
            <person name="Antonio M."/>
            <person name="Oren A."/>
            <person name="Chaudhuri R.R."/>
            <person name="La Ragione R."/>
            <person name="Hildebrand F."/>
            <person name="Pallen M.J."/>
        </authorList>
    </citation>
    <scope>NUCLEOTIDE SEQUENCE</scope>
    <source>
        <strain evidence="3">CHK178-16964</strain>
    </source>
</reference>
<name>A0A9D2HFG3_9FIRM</name>
<organism evidence="3 4">
    <name type="scientific">Candidatus Lachnoclostridium stercoravium</name>
    <dbReference type="NCBI Taxonomy" id="2838633"/>
    <lineage>
        <taxon>Bacteria</taxon>
        <taxon>Bacillati</taxon>
        <taxon>Bacillota</taxon>
        <taxon>Clostridia</taxon>
        <taxon>Lachnospirales</taxon>
        <taxon>Lachnospiraceae</taxon>
    </lineage>
</organism>
<feature type="region of interest" description="Disordered" evidence="1">
    <location>
        <begin position="30"/>
        <end position="81"/>
    </location>
</feature>
<comment type="caution">
    <text evidence="3">The sequence shown here is derived from an EMBL/GenBank/DDBJ whole genome shotgun (WGS) entry which is preliminary data.</text>
</comment>
<dbReference type="EMBL" id="DWZA01000029">
    <property type="protein sequence ID" value="HJA70636.1"/>
    <property type="molecule type" value="Genomic_DNA"/>
</dbReference>
<evidence type="ECO:0000256" key="2">
    <source>
        <dbReference type="SAM" id="SignalP"/>
    </source>
</evidence>
<gene>
    <name evidence="3" type="ORF">IAA07_03520</name>
</gene>
<protein>
    <recommendedName>
        <fullName evidence="5">DUF3887 domain-containing protein</fullName>
    </recommendedName>
</protein>
<evidence type="ECO:0008006" key="5">
    <source>
        <dbReference type="Google" id="ProtNLM"/>
    </source>
</evidence>
<dbReference type="PROSITE" id="PS51257">
    <property type="entry name" value="PROKAR_LIPOPROTEIN"/>
    <property type="match status" value="1"/>
</dbReference>
<evidence type="ECO:0000256" key="1">
    <source>
        <dbReference type="SAM" id="MobiDB-lite"/>
    </source>
</evidence>
<evidence type="ECO:0000313" key="4">
    <source>
        <dbReference type="Proteomes" id="UP000823900"/>
    </source>
</evidence>
<sequence>MRRKVYILAAVFVISTVGFACGQMKEAEETTAQITETSRQETEAADQTSDTAKHTTTADEQTGKADEPEAKVPGSSATEISKETYEDNFSVDSAASSAFGKAVKEAVAAEDLEALADLVSFPVYVGFTDGGSGVGSREEFIALGAERIFTQEMKDSIAGADETDLSPSMAGFVLQSGDGPNIIFGVVNGKLGIVGVNY</sequence>
<accession>A0A9D2HFG3</accession>
<reference evidence="3" key="2">
    <citation type="submission" date="2021-04" db="EMBL/GenBank/DDBJ databases">
        <authorList>
            <person name="Gilroy R."/>
        </authorList>
    </citation>
    <scope>NUCLEOTIDE SEQUENCE</scope>
    <source>
        <strain evidence="3">CHK178-16964</strain>
    </source>
</reference>
<feature type="chain" id="PRO_5039260713" description="DUF3887 domain-containing protein" evidence="2">
    <location>
        <begin position="21"/>
        <end position="198"/>
    </location>
</feature>
<proteinExistence type="predicted"/>
<keyword evidence="2" id="KW-0732">Signal</keyword>
<feature type="compositionally biased region" description="Basic and acidic residues" evidence="1">
    <location>
        <begin position="51"/>
        <end position="70"/>
    </location>
</feature>
<dbReference type="AlphaFoldDB" id="A0A9D2HFG3"/>